<dbReference type="PANTHER" id="PTHR46117">
    <property type="entry name" value="FI24210P1"/>
    <property type="match status" value="1"/>
</dbReference>
<dbReference type="GO" id="GO:0046983">
    <property type="term" value="F:protein dimerization activity"/>
    <property type="evidence" value="ECO:0007669"/>
    <property type="project" value="InterPro"/>
</dbReference>
<dbReference type="Gene3D" id="4.10.280.10">
    <property type="entry name" value="Helix-loop-helix DNA-binding domain"/>
    <property type="match status" value="1"/>
</dbReference>
<evidence type="ECO:0000256" key="4">
    <source>
        <dbReference type="ARBA" id="ARBA00023242"/>
    </source>
</evidence>
<keyword evidence="2" id="KW-0805">Transcription regulation</keyword>
<evidence type="ECO:0000313" key="8">
    <source>
        <dbReference type="Proteomes" id="UP001152795"/>
    </source>
</evidence>
<dbReference type="AlphaFoldDB" id="A0A7D9IVJ2"/>
<feature type="compositionally biased region" description="Basic and acidic residues" evidence="6">
    <location>
        <begin position="24"/>
        <end position="36"/>
    </location>
</feature>
<dbReference type="InterPro" id="IPR011598">
    <property type="entry name" value="bHLH_dom"/>
</dbReference>
<proteinExistence type="predicted"/>
<dbReference type="InterPro" id="IPR036638">
    <property type="entry name" value="HLH_DNA-bd_sf"/>
</dbReference>
<evidence type="ECO:0000256" key="5">
    <source>
        <dbReference type="SAM" id="Coils"/>
    </source>
</evidence>
<feature type="region of interest" description="Disordered" evidence="6">
    <location>
        <begin position="1"/>
        <end position="57"/>
    </location>
</feature>
<protein>
    <submittedName>
        <fullName evidence="7">Upstream stimulatory factor 2</fullName>
    </submittedName>
</protein>
<feature type="region of interest" description="Disordered" evidence="6">
    <location>
        <begin position="236"/>
        <end position="276"/>
    </location>
</feature>
<evidence type="ECO:0000256" key="6">
    <source>
        <dbReference type="SAM" id="MobiDB-lite"/>
    </source>
</evidence>
<dbReference type="EMBL" id="CACRXK020009847">
    <property type="protein sequence ID" value="CAB4018085.1"/>
    <property type="molecule type" value="Genomic_DNA"/>
</dbReference>
<dbReference type="PANTHER" id="PTHR46117:SF3">
    <property type="entry name" value="FI24210P1"/>
    <property type="match status" value="1"/>
</dbReference>
<gene>
    <name evidence="7" type="ORF">PACLA_8A021687</name>
</gene>
<dbReference type="SMART" id="SM00353">
    <property type="entry name" value="HLH"/>
    <property type="match status" value="1"/>
</dbReference>
<evidence type="ECO:0000256" key="1">
    <source>
        <dbReference type="ARBA" id="ARBA00004123"/>
    </source>
</evidence>
<feature type="coiled-coil region" evidence="5">
    <location>
        <begin position="318"/>
        <end position="366"/>
    </location>
</feature>
<comment type="caution">
    <text evidence="7">The sequence shown here is derived from an EMBL/GenBank/DDBJ whole genome shotgun (WGS) entry which is preliminary data.</text>
</comment>
<dbReference type="PROSITE" id="PS50888">
    <property type="entry name" value="BHLH"/>
    <property type="match status" value="1"/>
</dbReference>
<feature type="compositionally biased region" description="Polar residues" evidence="6">
    <location>
        <begin position="1"/>
        <end position="14"/>
    </location>
</feature>
<accession>A0A7D9IVJ2</accession>
<dbReference type="GO" id="GO:0000981">
    <property type="term" value="F:DNA-binding transcription factor activity, RNA polymerase II-specific"/>
    <property type="evidence" value="ECO:0007669"/>
    <property type="project" value="TreeGrafter"/>
</dbReference>
<name>A0A7D9IVJ2_PARCT</name>
<keyword evidence="8" id="KW-1185">Reference proteome</keyword>
<dbReference type="GO" id="GO:0000978">
    <property type="term" value="F:RNA polymerase II cis-regulatory region sequence-specific DNA binding"/>
    <property type="evidence" value="ECO:0007669"/>
    <property type="project" value="TreeGrafter"/>
</dbReference>
<feature type="compositionally biased region" description="Low complexity" evidence="6">
    <location>
        <begin position="43"/>
        <end position="55"/>
    </location>
</feature>
<keyword evidence="3" id="KW-0804">Transcription</keyword>
<reference evidence="7" key="1">
    <citation type="submission" date="2020-04" db="EMBL/GenBank/DDBJ databases">
        <authorList>
            <person name="Alioto T."/>
            <person name="Alioto T."/>
            <person name="Gomez Garrido J."/>
        </authorList>
    </citation>
    <scope>NUCLEOTIDE SEQUENCE</scope>
    <source>
        <strain evidence="7">A484AB</strain>
    </source>
</reference>
<evidence type="ECO:0000256" key="2">
    <source>
        <dbReference type="ARBA" id="ARBA00023015"/>
    </source>
</evidence>
<dbReference type="Proteomes" id="UP001152795">
    <property type="component" value="Unassembled WGS sequence"/>
</dbReference>
<dbReference type="Pfam" id="PF00010">
    <property type="entry name" value="HLH"/>
    <property type="match status" value="1"/>
</dbReference>
<dbReference type="OrthoDB" id="690068at2759"/>
<dbReference type="SUPFAM" id="SSF47459">
    <property type="entry name" value="HLH, helix-loop-helix DNA-binding domain"/>
    <property type="match status" value="1"/>
</dbReference>
<sequence length="377" mass="41260">MTSLFDPMTSSSSPALDMLEGALDTEKSSDLQERKGGVSTHASPEPESVTVTVSTVRDDPSVAGASCLGSQSNHTQSYADPNAIQFQYRTDTNLENNHVHTSPTYDSGHIRVVQVHSDEGDPTVDRVDVAVSGNNFVPSSHVAQQTVIQSPFPESPPTQVDTDSGRFTYYSSGGSEQGTTAQGENIDSNTAYIVRTVPVSGLSQPSSPIPATNVIPVTQGAQGQFYVMMPQDVLQSGNQRTIAPRSHPSNQKIDGQRTPRDEKRRATHNEVERRRRDKINNWIEKLAKMLPESEQDHTKQGQSKGGVLGKAVDYIHDLRAASARMADVMKENERLSIDVELLRQQYEEATKENAMLRTQLQQHGLEPVSTSTTAQPH</sequence>
<comment type="subcellular location">
    <subcellularLocation>
        <location evidence="1">Nucleus</location>
    </subcellularLocation>
</comment>
<dbReference type="GO" id="GO:0005634">
    <property type="term" value="C:nucleus"/>
    <property type="evidence" value="ECO:0007669"/>
    <property type="project" value="UniProtKB-SubCell"/>
</dbReference>
<feature type="region of interest" description="Disordered" evidence="6">
    <location>
        <begin position="150"/>
        <end position="185"/>
    </location>
</feature>
<organism evidence="7 8">
    <name type="scientific">Paramuricea clavata</name>
    <name type="common">Red gorgonian</name>
    <name type="synonym">Violescent sea-whip</name>
    <dbReference type="NCBI Taxonomy" id="317549"/>
    <lineage>
        <taxon>Eukaryota</taxon>
        <taxon>Metazoa</taxon>
        <taxon>Cnidaria</taxon>
        <taxon>Anthozoa</taxon>
        <taxon>Octocorallia</taxon>
        <taxon>Malacalcyonacea</taxon>
        <taxon>Plexauridae</taxon>
        <taxon>Paramuricea</taxon>
    </lineage>
</organism>
<keyword evidence="4" id="KW-0539">Nucleus</keyword>
<evidence type="ECO:0000313" key="7">
    <source>
        <dbReference type="EMBL" id="CAB4018085.1"/>
    </source>
</evidence>
<feature type="compositionally biased region" description="Polar residues" evidence="6">
    <location>
        <begin position="236"/>
        <end position="253"/>
    </location>
</feature>
<keyword evidence="5" id="KW-0175">Coiled coil</keyword>
<dbReference type="InterPro" id="IPR051732">
    <property type="entry name" value="USF"/>
</dbReference>
<feature type="compositionally biased region" description="Polar residues" evidence="6">
    <location>
        <begin position="169"/>
        <end position="185"/>
    </location>
</feature>
<evidence type="ECO:0000256" key="3">
    <source>
        <dbReference type="ARBA" id="ARBA00023163"/>
    </source>
</evidence>
<feature type="compositionally biased region" description="Basic and acidic residues" evidence="6">
    <location>
        <begin position="254"/>
        <end position="274"/>
    </location>
</feature>